<comment type="caution">
    <text evidence="1">The sequence shown here is derived from an EMBL/GenBank/DDBJ whole genome shotgun (WGS) entry which is preliminary data.</text>
</comment>
<dbReference type="VEuPathDB" id="FungiDB:FUN_000713"/>
<reference evidence="1 2" key="2">
    <citation type="submission" date="2017-10" db="EMBL/GenBank/DDBJ databases">
        <title>Genome analyses suggest a sexual origin of heterokaryosis in a supposedly ancient asexual fungus.</title>
        <authorList>
            <person name="Corradi N."/>
            <person name="Sedzielewska K."/>
            <person name="Noel J."/>
            <person name="Charron P."/>
            <person name="Farinelli L."/>
            <person name="Marton T."/>
            <person name="Kruger M."/>
            <person name="Pelin A."/>
            <person name="Brachmann A."/>
            <person name="Corradi N."/>
        </authorList>
    </citation>
    <scope>NUCLEOTIDE SEQUENCE [LARGE SCALE GENOMIC DNA]</scope>
    <source>
        <strain evidence="1 2">A1</strain>
    </source>
</reference>
<dbReference type="VEuPathDB" id="FungiDB:RhiirFUN_001390"/>
<sequence>MSFRFHLIWDESLGKSIAEKDFQILQQINGESFSQFTLWYHYGVTFWYMIGALPNSHRKIEPEIMRRMMADIHIDSIINSGENLNSQNIQQSIVTGSESFPGEMLGSASENVVMSNSMLDLLVEYYLVTYETLEFRKPFGEGHENSRIISVKMKQFGRCRIGSETFGSNMSARHVRNSYVLAKFITQDGSVDCYPGQVQFFFSHKVDLPDGELEHNLAFIRWYQPANSRYYFSIEDDEICNVELWGTEFYPEGRDCIIPVHNILSRFVPIKYKISDRKNAREYLAVNPVNRKFNIR</sequence>
<organism evidence="1 2">
    <name type="scientific">Rhizophagus irregularis</name>
    <dbReference type="NCBI Taxonomy" id="588596"/>
    <lineage>
        <taxon>Eukaryota</taxon>
        <taxon>Fungi</taxon>
        <taxon>Fungi incertae sedis</taxon>
        <taxon>Mucoromycota</taxon>
        <taxon>Glomeromycotina</taxon>
        <taxon>Glomeromycetes</taxon>
        <taxon>Glomerales</taxon>
        <taxon>Glomeraceae</taxon>
        <taxon>Rhizophagus</taxon>
    </lineage>
</organism>
<protein>
    <submittedName>
        <fullName evidence="1">Uncharacterized protein</fullName>
    </submittedName>
</protein>
<proteinExistence type="predicted"/>
<dbReference type="Proteomes" id="UP000232688">
    <property type="component" value="Unassembled WGS sequence"/>
</dbReference>
<accession>A0A2N0RD99</accession>
<name>A0A2N0RD99_9GLOM</name>
<dbReference type="EMBL" id="LLXH01001008">
    <property type="protein sequence ID" value="PKC61283.1"/>
    <property type="molecule type" value="Genomic_DNA"/>
</dbReference>
<dbReference type="VEuPathDB" id="FungiDB:RhiirA1_444506"/>
<dbReference type="AlphaFoldDB" id="A0A2N0RD99"/>
<gene>
    <name evidence="1" type="ORF">RhiirA1_444506</name>
</gene>
<reference evidence="1 2" key="1">
    <citation type="submission" date="2017-10" db="EMBL/GenBank/DDBJ databases">
        <title>Extensive intraspecific genome diversity in a model arbuscular mycorrhizal fungus.</title>
        <authorList>
            <person name="Chen E.C.H."/>
            <person name="Morin E."/>
            <person name="Baudet D."/>
            <person name="Noel J."/>
            <person name="Ndikumana S."/>
            <person name="Charron P."/>
            <person name="St-Onge C."/>
            <person name="Giorgi J."/>
            <person name="Grigoriev I.V."/>
            <person name="Roux C."/>
            <person name="Martin F.M."/>
            <person name="Corradi N."/>
        </authorList>
    </citation>
    <scope>NUCLEOTIDE SEQUENCE [LARGE SCALE GENOMIC DNA]</scope>
    <source>
        <strain evidence="1 2">A1</strain>
    </source>
</reference>
<evidence type="ECO:0000313" key="2">
    <source>
        <dbReference type="Proteomes" id="UP000232688"/>
    </source>
</evidence>
<evidence type="ECO:0000313" key="1">
    <source>
        <dbReference type="EMBL" id="PKC61283.1"/>
    </source>
</evidence>